<dbReference type="Pfam" id="PF21938">
    <property type="entry name" value="CAP_N"/>
    <property type="match status" value="1"/>
</dbReference>
<comment type="similarity">
    <text evidence="1">Belongs to the CAP family.</text>
</comment>
<organism evidence="6 7">
    <name type="scientific">Coemansia spiralis</name>
    <dbReference type="NCBI Taxonomy" id="417178"/>
    <lineage>
        <taxon>Eukaryota</taxon>
        <taxon>Fungi</taxon>
        <taxon>Fungi incertae sedis</taxon>
        <taxon>Zoopagomycota</taxon>
        <taxon>Kickxellomycotina</taxon>
        <taxon>Kickxellomycetes</taxon>
        <taxon>Kickxellales</taxon>
        <taxon>Kickxellaceae</taxon>
        <taxon>Coemansia</taxon>
    </lineage>
</organism>
<dbReference type="GO" id="GO:0007015">
    <property type="term" value="P:actin filament organization"/>
    <property type="evidence" value="ECO:0007669"/>
    <property type="project" value="TreeGrafter"/>
</dbReference>
<dbReference type="GO" id="GO:0003779">
    <property type="term" value="F:actin binding"/>
    <property type="evidence" value="ECO:0007669"/>
    <property type="project" value="InterPro"/>
</dbReference>
<dbReference type="InterPro" id="IPR053950">
    <property type="entry name" value="CAP_N"/>
</dbReference>
<name>A0A9W8L3W6_9FUNG</name>
<evidence type="ECO:0000256" key="1">
    <source>
        <dbReference type="ARBA" id="ARBA00007659"/>
    </source>
</evidence>
<dbReference type="SUPFAM" id="SSF101278">
    <property type="entry name" value="N-terminal domain of adenylylcyclase associated protein, CAP"/>
    <property type="match status" value="1"/>
</dbReference>
<dbReference type="GO" id="GO:0008179">
    <property type="term" value="F:adenylate cyclase binding"/>
    <property type="evidence" value="ECO:0007669"/>
    <property type="project" value="TreeGrafter"/>
</dbReference>
<evidence type="ECO:0000259" key="5">
    <source>
        <dbReference type="Pfam" id="PF21938"/>
    </source>
</evidence>
<comment type="function">
    <text evidence="2">The N-terminal domain binds to adenylyl cyclase, thereby enabling adenylyl cyclase to be activated by upstream regulatory signals, such as Ras. The C-terminal domain is required for normal cellular morphology and growth control.</text>
</comment>
<dbReference type="FunFam" id="1.25.40.330:FF:000001">
    <property type="entry name" value="Adenylyl cyclase-associated protein"/>
    <property type="match status" value="1"/>
</dbReference>
<dbReference type="OrthoDB" id="1601at2759"/>
<evidence type="ECO:0000256" key="4">
    <source>
        <dbReference type="SAM" id="MobiDB-lite"/>
    </source>
</evidence>
<keyword evidence="7" id="KW-1185">Reference proteome</keyword>
<reference evidence="6" key="1">
    <citation type="submission" date="2022-07" db="EMBL/GenBank/DDBJ databases">
        <title>Phylogenomic reconstructions and comparative analyses of Kickxellomycotina fungi.</title>
        <authorList>
            <person name="Reynolds N.K."/>
            <person name="Stajich J.E."/>
            <person name="Barry K."/>
            <person name="Grigoriev I.V."/>
            <person name="Crous P."/>
            <person name="Smith M.E."/>
        </authorList>
    </citation>
    <scope>NUCLEOTIDE SEQUENCE</scope>
    <source>
        <strain evidence="6">CBS 109367</strain>
    </source>
</reference>
<proteinExistence type="inferred from homology"/>
<feature type="region of interest" description="Disordered" evidence="4">
    <location>
        <begin position="311"/>
        <end position="337"/>
    </location>
</feature>
<feature type="domain" description="CAP N-terminal" evidence="5">
    <location>
        <begin position="59"/>
        <end position="217"/>
    </location>
</feature>
<dbReference type="Gene3D" id="1.25.40.330">
    <property type="entry name" value="Adenylate cyclase-associated CAP, N-terminal domain"/>
    <property type="match status" value="1"/>
</dbReference>
<accession>A0A9W8L3W6</accession>
<dbReference type="GO" id="GO:0019933">
    <property type="term" value="P:cAMP-mediated signaling"/>
    <property type="evidence" value="ECO:0007669"/>
    <property type="project" value="TreeGrafter"/>
</dbReference>
<feature type="compositionally biased region" description="Pro residues" evidence="4">
    <location>
        <begin position="247"/>
        <end position="258"/>
    </location>
</feature>
<dbReference type="InterPro" id="IPR036222">
    <property type="entry name" value="CAP_N_sf"/>
</dbReference>
<comment type="caution">
    <text evidence="6">The sequence shown here is derived from an EMBL/GenBank/DDBJ whole genome shotgun (WGS) entry which is preliminary data.</text>
</comment>
<dbReference type="Pfam" id="PF01213">
    <property type="entry name" value="CAP_N-CM"/>
    <property type="match status" value="1"/>
</dbReference>
<feature type="non-terminal residue" evidence="6">
    <location>
        <position position="355"/>
    </location>
</feature>
<feature type="compositionally biased region" description="Low complexity" evidence="4">
    <location>
        <begin position="316"/>
        <end position="326"/>
    </location>
</feature>
<feature type="region of interest" description="Disordered" evidence="4">
    <location>
        <begin position="238"/>
        <end position="267"/>
    </location>
</feature>
<dbReference type="InterPro" id="IPR013992">
    <property type="entry name" value="Adenylate_cyclase-assoc_CAP_N"/>
</dbReference>
<gene>
    <name evidence="6" type="primary">SRV2</name>
    <name evidence="6" type="ORF">IWW39_003902</name>
</gene>
<dbReference type="PANTHER" id="PTHR10652">
    <property type="entry name" value="ADENYLYL CYCLASE-ASSOCIATED PROTEIN"/>
    <property type="match status" value="1"/>
</dbReference>
<dbReference type="PANTHER" id="PTHR10652:SF0">
    <property type="entry name" value="ADENYLYL CYCLASE-ASSOCIATED PROTEIN"/>
    <property type="match status" value="1"/>
</dbReference>
<dbReference type="GO" id="GO:0005737">
    <property type="term" value="C:cytoplasm"/>
    <property type="evidence" value="ECO:0007669"/>
    <property type="project" value="TreeGrafter"/>
</dbReference>
<dbReference type="SUPFAM" id="SSF101447">
    <property type="entry name" value="Formin homology 2 domain (FH2 domain)"/>
    <property type="match status" value="1"/>
</dbReference>
<dbReference type="Proteomes" id="UP001151516">
    <property type="component" value="Unassembled WGS sequence"/>
</dbReference>
<dbReference type="AlphaFoldDB" id="A0A9W8L3W6"/>
<sequence>MTTSTDLQSLLRRIEKATTRLEELATKRAESAPAGGSSMSSVDLSASTAGADSKVLLEYEAAVQPQIANFVSYSDKIGGVVAEQARLVEALYHAQRSFLRIATLTKKPTMDQLPGLLGPQQSAIQQIITLRDANRPSEYFDNLSTIAEGIAAFGWVAVEPTPVPYINDMKDSAQFYANRVLKKWREKDENQVEWVKAFLSTLRELSAYVKLFHTTGLVWNPKGEDVEVAARAISGETAAAPVRGTGAPPPPPPPPPPVYTGETDSSAGATTRGALFADLNKGGEITSGLRKVEKEQMTHKNPALRAAGLVKEAPHSASTATTQQQTPVKQRPPRMELQGSKWVVENYGTEHLTIE</sequence>
<evidence type="ECO:0000256" key="3">
    <source>
        <dbReference type="ARBA" id="ARBA00072052"/>
    </source>
</evidence>
<evidence type="ECO:0000256" key="2">
    <source>
        <dbReference type="ARBA" id="ARBA00054756"/>
    </source>
</evidence>
<evidence type="ECO:0000313" key="7">
    <source>
        <dbReference type="Proteomes" id="UP001151516"/>
    </source>
</evidence>
<dbReference type="EMBL" id="JANBTX010000125">
    <property type="protein sequence ID" value="KAJ2686028.1"/>
    <property type="molecule type" value="Genomic_DNA"/>
</dbReference>
<dbReference type="InterPro" id="IPR001837">
    <property type="entry name" value="Adenylate_cyclase-assoc_CAP"/>
</dbReference>
<evidence type="ECO:0000313" key="6">
    <source>
        <dbReference type="EMBL" id="KAJ2686028.1"/>
    </source>
</evidence>
<protein>
    <recommendedName>
        <fullName evidence="3">Adenylyl cyclase-associated protein</fullName>
    </recommendedName>
</protein>